<name>A0A2M7TXE4_9BACT</name>
<reference evidence="3" key="1">
    <citation type="submission" date="2017-09" db="EMBL/GenBank/DDBJ databases">
        <title>Depth-based differentiation of microbial function through sediment-hosted aquifers and enrichment of novel symbionts in the deep terrestrial subsurface.</title>
        <authorList>
            <person name="Probst A.J."/>
            <person name="Ladd B."/>
            <person name="Jarett J.K."/>
            <person name="Geller-Mcgrath D.E."/>
            <person name="Sieber C.M.K."/>
            <person name="Emerson J.B."/>
            <person name="Anantharaman K."/>
            <person name="Thomas B.C."/>
            <person name="Malmstrom R."/>
            <person name="Stieglmeier M."/>
            <person name="Klingl A."/>
            <person name="Woyke T."/>
            <person name="Ryan C.M."/>
            <person name="Banfield J.F."/>
        </authorList>
    </citation>
    <scope>NUCLEOTIDE SEQUENCE [LARGE SCALE GENOMIC DNA]</scope>
</reference>
<feature type="transmembrane region" description="Helical" evidence="1">
    <location>
        <begin position="229"/>
        <end position="255"/>
    </location>
</feature>
<evidence type="ECO:0000256" key="1">
    <source>
        <dbReference type="SAM" id="Phobius"/>
    </source>
</evidence>
<keyword evidence="1" id="KW-0472">Membrane</keyword>
<feature type="transmembrane region" description="Helical" evidence="1">
    <location>
        <begin position="187"/>
        <end position="208"/>
    </location>
</feature>
<accession>A0A2M7TXE4</accession>
<evidence type="ECO:0000313" key="3">
    <source>
        <dbReference type="Proteomes" id="UP000228503"/>
    </source>
</evidence>
<dbReference type="Proteomes" id="UP000228503">
    <property type="component" value="Unassembled WGS sequence"/>
</dbReference>
<dbReference type="EMBL" id="PFOB01000055">
    <property type="protein sequence ID" value="PIZ62455.1"/>
    <property type="molecule type" value="Genomic_DNA"/>
</dbReference>
<sequence length="257" mass="28140">MLFVPKASASNLIPISLSFSLEKKPSIGAIVSRDQDGFRLTNVKYDTQLTGVVVETSDLIMKYEEDVPGVFTDRYIVYGGEAKVLVNDTNGIVKKGDYITASDRPGEGMKADRDGIVLGIAVEDMVINEGSATTMVLVAIDPRFSTLDKSLIAEDLILKYGIFGPIIKAILDIFQVAPEKLAQTPPIFRYTLSILLLIVTILFGFVLFGRVALRGIESLGRNPLARWTILSGIVINITFVTIMIAFALFLSYIILTI</sequence>
<keyword evidence="1" id="KW-1133">Transmembrane helix</keyword>
<proteinExistence type="predicted"/>
<gene>
    <name evidence="2" type="ORF">COY16_04390</name>
</gene>
<evidence type="ECO:0000313" key="2">
    <source>
        <dbReference type="EMBL" id="PIZ62455.1"/>
    </source>
</evidence>
<dbReference type="AlphaFoldDB" id="A0A2M7TXE4"/>
<comment type="caution">
    <text evidence="2">The sequence shown here is derived from an EMBL/GenBank/DDBJ whole genome shotgun (WGS) entry which is preliminary data.</text>
</comment>
<keyword evidence="1" id="KW-0812">Transmembrane</keyword>
<organism evidence="2 3">
    <name type="scientific">Candidatus Roizmanbacteria bacterium CG_4_10_14_0_2_um_filter_39_13</name>
    <dbReference type="NCBI Taxonomy" id="1974825"/>
    <lineage>
        <taxon>Bacteria</taxon>
        <taxon>Candidatus Roizmaniibacteriota</taxon>
    </lineage>
</organism>
<protein>
    <submittedName>
        <fullName evidence="2">Uncharacterized protein</fullName>
    </submittedName>
</protein>